<feature type="compositionally biased region" description="Basic and acidic residues" evidence="9">
    <location>
        <begin position="83"/>
        <end position="96"/>
    </location>
</feature>
<feature type="region of interest" description="Disordered" evidence="9">
    <location>
        <begin position="68"/>
        <end position="118"/>
    </location>
</feature>
<feature type="repeat" description="WD" evidence="8">
    <location>
        <begin position="329"/>
        <end position="369"/>
    </location>
</feature>
<dbReference type="PANTHER" id="PTHR45389">
    <property type="entry name" value="WD REPEAT-CONTAINING PROTEIN RUP1"/>
    <property type="match status" value="1"/>
</dbReference>
<dbReference type="GO" id="GO:0043254">
    <property type="term" value="P:regulation of protein-containing complex assembly"/>
    <property type="evidence" value="ECO:0007669"/>
    <property type="project" value="UniProtKB-ARBA"/>
</dbReference>
<evidence type="ECO:0000256" key="9">
    <source>
        <dbReference type="SAM" id="MobiDB-lite"/>
    </source>
</evidence>
<dbReference type="AlphaFoldDB" id="A0AAV1C9D8"/>
<evidence type="ECO:0000256" key="5">
    <source>
        <dbReference type="ARBA" id="ARBA00022737"/>
    </source>
</evidence>
<dbReference type="EMBL" id="OX459118">
    <property type="protein sequence ID" value="CAI9092200.1"/>
    <property type="molecule type" value="Genomic_DNA"/>
</dbReference>
<keyword evidence="7" id="KW-0539">Nucleus</keyword>
<keyword evidence="4 8" id="KW-0853">WD repeat</keyword>
<dbReference type="Gene3D" id="2.130.10.10">
    <property type="entry name" value="YVTN repeat-like/Quinoprotein amine dehydrogenase"/>
    <property type="match status" value="1"/>
</dbReference>
<comment type="subcellular location">
    <subcellularLocation>
        <location evidence="2">Cytoplasm</location>
        <location evidence="2">Cytosol</location>
    </subcellularLocation>
    <subcellularLocation>
        <location evidence="1">Nucleus</location>
    </subcellularLocation>
</comment>
<dbReference type="InterPro" id="IPR036322">
    <property type="entry name" value="WD40_repeat_dom_sf"/>
</dbReference>
<evidence type="ECO:0000256" key="8">
    <source>
        <dbReference type="PROSITE-ProRule" id="PRU00221"/>
    </source>
</evidence>
<keyword evidence="3" id="KW-0963">Cytoplasm</keyword>
<evidence type="ECO:0000256" key="6">
    <source>
        <dbReference type="ARBA" id="ARBA00023089"/>
    </source>
</evidence>
<evidence type="ECO:0000256" key="4">
    <source>
        <dbReference type="ARBA" id="ARBA00022574"/>
    </source>
</evidence>
<evidence type="ECO:0000313" key="10">
    <source>
        <dbReference type="EMBL" id="CAI9092200.1"/>
    </source>
</evidence>
<gene>
    <name evidence="10" type="ORF">OLC1_LOCUS3932</name>
</gene>
<dbReference type="GO" id="GO:0010224">
    <property type="term" value="P:response to UV-B"/>
    <property type="evidence" value="ECO:0007669"/>
    <property type="project" value="UniProtKB-ARBA"/>
</dbReference>
<evidence type="ECO:0000313" key="11">
    <source>
        <dbReference type="Proteomes" id="UP001161247"/>
    </source>
</evidence>
<organism evidence="10 11">
    <name type="scientific">Oldenlandia corymbosa var. corymbosa</name>
    <dbReference type="NCBI Taxonomy" id="529605"/>
    <lineage>
        <taxon>Eukaryota</taxon>
        <taxon>Viridiplantae</taxon>
        <taxon>Streptophyta</taxon>
        <taxon>Embryophyta</taxon>
        <taxon>Tracheophyta</taxon>
        <taxon>Spermatophyta</taxon>
        <taxon>Magnoliopsida</taxon>
        <taxon>eudicotyledons</taxon>
        <taxon>Gunneridae</taxon>
        <taxon>Pentapetalae</taxon>
        <taxon>asterids</taxon>
        <taxon>lamiids</taxon>
        <taxon>Gentianales</taxon>
        <taxon>Rubiaceae</taxon>
        <taxon>Rubioideae</taxon>
        <taxon>Spermacoceae</taxon>
        <taxon>Hedyotis-Oldenlandia complex</taxon>
        <taxon>Oldenlandia</taxon>
    </lineage>
</organism>
<accession>A0AAV1C9D8</accession>
<keyword evidence="11" id="KW-1185">Reference proteome</keyword>
<dbReference type="InterPro" id="IPR001680">
    <property type="entry name" value="WD40_rpt"/>
</dbReference>
<feature type="compositionally biased region" description="Acidic residues" evidence="9">
    <location>
        <begin position="97"/>
        <end position="113"/>
    </location>
</feature>
<dbReference type="GO" id="GO:0009908">
    <property type="term" value="P:flower development"/>
    <property type="evidence" value="ECO:0007669"/>
    <property type="project" value="UniProtKB-KW"/>
</dbReference>
<dbReference type="PANTHER" id="PTHR45389:SF1">
    <property type="entry name" value="WD REPEAT-CONTAINING PROTEIN RUP1"/>
    <property type="match status" value="1"/>
</dbReference>
<dbReference type="InterPro" id="IPR015943">
    <property type="entry name" value="WD40/YVTN_repeat-like_dom_sf"/>
</dbReference>
<evidence type="ECO:0000256" key="2">
    <source>
        <dbReference type="ARBA" id="ARBA00004514"/>
    </source>
</evidence>
<keyword evidence="5" id="KW-0677">Repeat</keyword>
<name>A0AAV1C9D8_OLDCO</name>
<protein>
    <submittedName>
        <fullName evidence="10">OLC1v1027386C1</fullName>
    </submittedName>
</protein>
<dbReference type="GO" id="GO:0005829">
    <property type="term" value="C:cytosol"/>
    <property type="evidence" value="ECO:0007669"/>
    <property type="project" value="UniProtKB-SubCell"/>
</dbReference>
<reference evidence="10" key="1">
    <citation type="submission" date="2023-03" db="EMBL/GenBank/DDBJ databases">
        <authorList>
            <person name="Julca I."/>
        </authorList>
    </citation>
    <scope>NUCLEOTIDE SEQUENCE</scope>
</reference>
<dbReference type="Pfam" id="PF00400">
    <property type="entry name" value="WD40"/>
    <property type="match status" value="2"/>
</dbReference>
<dbReference type="SMART" id="SM00320">
    <property type="entry name" value="WD40"/>
    <property type="match status" value="7"/>
</dbReference>
<dbReference type="GO" id="GO:0005634">
    <property type="term" value="C:nucleus"/>
    <property type="evidence" value="ECO:0007669"/>
    <property type="project" value="UniProtKB-SubCell"/>
</dbReference>
<sequence>MEDKIIRTGLYPCTTTSLIGAAENHQNSDHHHHPDSHSLIGYKPQLFPPIIISITSYEWEMKNLSSQYSGILPNPPQQNRQPSESRLEERGRSHEEEQNDDDDDEEDEAEDNQQEDKARCEWDFSLSTVVSSGAISDTLGVIEIDPSDRLLATGGISRKIRIYNSASLLPSFEHPESSTPTQLLDHATACDFYICTPAKLSSLRWKPGSAGTVLGSADYDGVVTEYDLEKRLPVFERDEHGGRRVWSMDYSPGNSVVGASGSDDGTMQMWDPRCDGGECLAAVQPSAAKSPVCCVEFNPYRGEMVAVGCADSRIYGYDVRRMAGPVAVLDGHRKAVTYIRFIDHDTMVTSGIDGSLKMWHAGDRRVVRSYTGHVNTRRFVGLSAWRGGGLLSCGSEDNRVFVYDTRWGEPIWAGRFEPAQGPAGWENDRGFVSSVCWRQLGEDHCTLVAGGSDGALQIFSGRRRL</sequence>
<dbReference type="Proteomes" id="UP001161247">
    <property type="component" value="Chromosome 1"/>
</dbReference>
<proteinExistence type="predicted"/>
<dbReference type="PROSITE" id="PS50082">
    <property type="entry name" value="WD_REPEATS_2"/>
    <property type="match status" value="1"/>
</dbReference>
<evidence type="ECO:0000256" key="1">
    <source>
        <dbReference type="ARBA" id="ARBA00004123"/>
    </source>
</evidence>
<dbReference type="SUPFAM" id="SSF50978">
    <property type="entry name" value="WD40 repeat-like"/>
    <property type="match status" value="1"/>
</dbReference>
<dbReference type="FunFam" id="2.130.10.10:FF:000853">
    <property type="entry name" value="WD repeat-containing protein RUP2"/>
    <property type="match status" value="1"/>
</dbReference>
<evidence type="ECO:0000256" key="3">
    <source>
        <dbReference type="ARBA" id="ARBA00022490"/>
    </source>
</evidence>
<evidence type="ECO:0000256" key="7">
    <source>
        <dbReference type="ARBA" id="ARBA00023242"/>
    </source>
</evidence>
<keyword evidence="6" id="KW-0287">Flowering</keyword>
<dbReference type="InterPro" id="IPR044616">
    <property type="entry name" value="RUP1/2"/>
</dbReference>